<evidence type="ECO:0000313" key="2">
    <source>
        <dbReference type="Proteomes" id="UP000003042"/>
    </source>
</evidence>
<accession>A0ABC9NKD7</accession>
<gene>
    <name evidence="1" type="ORF">ESCAB7627_3489</name>
</gene>
<comment type="caution">
    <text evidence="1">The sequence shown here is derived from an EMBL/GenBank/DDBJ whole genome shotgun (WGS) entry which is preliminary data.</text>
</comment>
<dbReference type="Proteomes" id="UP000003042">
    <property type="component" value="Unassembled WGS sequence"/>
</dbReference>
<dbReference type="AlphaFoldDB" id="A0ABC9NKD7"/>
<sequence length="43" mass="4930">MLVATNFSQIAMMPVNILFTGEFFQLQMLFIKDKKIASPGDHR</sequence>
<protein>
    <submittedName>
        <fullName evidence="1">Uncharacterized protein</fullName>
    </submittedName>
</protein>
<organism evidence="1 2">
    <name type="scientific">Escherichia albertii (strain TW07627)</name>
    <dbReference type="NCBI Taxonomy" id="502347"/>
    <lineage>
        <taxon>Bacteria</taxon>
        <taxon>Pseudomonadati</taxon>
        <taxon>Pseudomonadota</taxon>
        <taxon>Gammaproteobacteria</taxon>
        <taxon>Enterobacterales</taxon>
        <taxon>Enterobacteriaceae</taxon>
        <taxon>Escherichia</taxon>
    </lineage>
</organism>
<proteinExistence type="predicted"/>
<name>A0ABC9NKD7_ESCAT</name>
<dbReference type="EMBL" id="ABKX01000010">
    <property type="protein sequence ID" value="EDS90654.1"/>
    <property type="molecule type" value="Genomic_DNA"/>
</dbReference>
<evidence type="ECO:0000313" key="1">
    <source>
        <dbReference type="EMBL" id="EDS90654.1"/>
    </source>
</evidence>
<reference evidence="1 2" key="1">
    <citation type="submission" date="2008-02" db="EMBL/GenBank/DDBJ databases">
        <title>Annotation of Escherichia albertii TW07627.</title>
        <authorList>
            <person name="Sutton G."/>
            <person name="Whittam T.S."/>
            <person name="Sebastian Y."/>
        </authorList>
    </citation>
    <scope>NUCLEOTIDE SEQUENCE [LARGE SCALE GENOMIC DNA]</scope>
    <source>
        <strain evidence="1 2">TW07627</strain>
    </source>
</reference>